<dbReference type="KEGG" id="mmet:MCMEM_1057"/>
<reference evidence="1 2" key="1">
    <citation type="submission" date="2014-07" db="EMBL/GenBank/DDBJ databases">
        <title>Methanogenic archaea and the global carbon cycle.</title>
        <authorList>
            <person name="Henriksen J.R."/>
            <person name="Luke J."/>
            <person name="Reinhart S."/>
            <person name="Benedict M.N."/>
            <person name="Youngblut N.D."/>
            <person name="Metcalf M.E."/>
            <person name="Whitaker R.J."/>
            <person name="Metcalf W.W."/>
        </authorList>
    </citation>
    <scope>NUCLEOTIDE SEQUENCE [LARGE SCALE GENOMIC DNA]</scope>
    <source>
        <strain evidence="1 2">MM1</strain>
    </source>
</reference>
<evidence type="ECO:0008006" key="3">
    <source>
        <dbReference type="Google" id="ProtNLM"/>
    </source>
</evidence>
<proteinExistence type="predicted"/>
<dbReference type="RefSeq" id="WP_048205246.1">
    <property type="nucleotide sequence ID" value="NZ_CP009518.1"/>
</dbReference>
<organism evidence="1 2">
    <name type="scientific">Methanococcoides methylutens MM1</name>
    <dbReference type="NCBI Taxonomy" id="1434104"/>
    <lineage>
        <taxon>Archaea</taxon>
        <taxon>Methanobacteriati</taxon>
        <taxon>Methanobacteriota</taxon>
        <taxon>Stenosarchaea group</taxon>
        <taxon>Methanomicrobia</taxon>
        <taxon>Methanosarcinales</taxon>
        <taxon>Methanosarcinaceae</taxon>
        <taxon>Methanococcoides</taxon>
    </lineage>
</organism>
<dbReference type="Proteomes" id="UP000033048">
    <property type="component" value="Chromosome"/>
</dbReference>
<dbReference type="GeneID" id="24893592"/>
<keyword evidence="2" id="KW-1185">Reference proteome</keyword>
<dbReference type="AlphaFoldDB" id="A0A0E3WZY6"/>
<dbReference type="OrthoDB" id="142103at2157"/>
<dbReference type="HOGENOM" id="CLU_1782496_0_0_2"/>
<accession>A0A0E3WZY6</accession>
<sequence>MNKTVVYGLIILFLGIAIGYSINDMATVEEVPVGLKVPEMSAYLRSAAENNTDSHIWFYDIILYNSGDEAVYVNSVEPVFSKNFSKLVLEDNNIIVVDKLINGKSSVEVNGQVEFNTTGLSKEEILDSTDENIIGYNISSTETIYHSWAEI</sequence>
<gene>
    <name evidence="1" type="ORF">MCMEM_1057</name>
</gene>
<evidence type="ECO:0000313" key="2">
    <source>
        <dbReference type="Proteomes" id="UP000033048"/>
    </source>
</evidence>
<evidence type="ECO:0000313" key="1">
    <source>
        <dbReference type="EMBL" id="AKB85110.1"/>
    </source>
</evidence>
<dbReference type="EMBL" id="CP009518">
    <property type="protein sequence ID" value="AKB85110.1"/>
    <property type="molecule type" value="Genomic_DNA"/>
</dbReference>
<protein>
    <recommendedName>
        <fullName evidence="3">DUF4352 domain-containing protein</fullName>
    </recommendedName>
</protein>
<name>A0A0E3WZY6_METMT</name>